<keyword evidence="6" id="KW-1185">Reference proteome</keyword>
<keyword evidence="5" id="KW-0969">Cilium</keyword>
<dbReference type="Proteomes" id="UP000267017">
    <property type="component" value="Unassembled WGS sequence"/>
</dbReference>
<dbReference type="Pfam" id="PF06429">
    <property type="entry name" value="Flg_bbr_C"/>
    <property type="match status" value="1"/>
</dbReference>
<comment type="caution">
    <text evidence="5">The sequence shown here is derived from an EMBL/GenBank/DDBJ whole genome shotgun (WGS) entry which is preliminary data.</text>
</comment>
<evidence type="ECO:0000259" key="2">
    <source>
        <dbReference type="Pfam" id="PF00460"/>
    </source>
</evidence>
<keyword evidence="5" id="KW-0966">Cell projection</keyword>
<dbReference type="GO" id="GO:0009288">
    <property type="term" value="C:bacterial-type flagellum"/>
    <property type="evidence" value="ECO:0007669"/>
    <property type="project" value="TreeGrafter"/>
</dbReference>
<sequence>MLRGLYTAASGMLAEQRRHDTVTQNIANLNTPGYKQVNSVAHSFPEMLIALMGDKQSGSPAPIGKLVTGVFAEESLPSFVQGDLKETQKSTDFALFSSLSLNDPATGQPIAFDASGKYVGQDGTVTYQPQAFFTVADENGNVRYTRDGNFSVNAAGELRTSTGYRVLDGQGNAIVLEPGMSVDGLTSNAAGELTTYDNNTGTTVPVATLGITVAARPQQLVREGNGVYVAQDDAAAGIRDFVPGTDGAIVRQGYLEVSNVDAAQSMVDMMAAQRAYESNQKIIQYYDKSLEKAVNEIGRV</sequence>
<feature type="domain" description="Flagellar basal-body/hook protein C-terminal" evidence="3">
    <location>
        <begin position="251"/>
        <end position="295"/>
    </location>
</feature>
<evidence type="ECO:0000256" key="1">
    <source>
        <dbReference type="ARBA" id="ARBA00009677"/>
    </source>
</evidence>
<keyword evidence="5" id="KW-0282">Flagellum</keyword>
<name>A0A3P3TYH1_9BACL</name>
<feature type="domain" description="Flagellar basal body rod protein N-terminal" evidence="2">
    <location>
        <begin position="5"/>
        <end position="35"/>
    </location>
</feature>
<evidence type="ECO:0000259" key="3">
    <source>
        <dbReference type="Pfam" id="PF06429"/>
    </source>
</evidence>
<evidence type="ECO:0000313" key="6">
    <source>
        <dbReference type="Proteomes" id="UP000267017"/>
    </source>
</evidence>
<gene>
    <name evidence="5" type="ORF">EHV15_04725</name>
</gene>
<reference evidence="5 6" key="1">
    <citation type="submission" date="2018-11" db="EMBL/GenBank/DDBJ databases">
        <title>Genome sequencing of Paenibacillus sp. KCOM 3021 (= ChDC PVNT-B20).</title>
        <authorList>
            <person name="Kook J.-K."/>
            <person name="Park S.-N."/>
            <person name="Lim Y.K."/>
        </authorList>
    </citation>
    <scope>NUCLEOTIDE SEQUENCE [LARGE SCALE GENOMIC DNA]</scope>
    <source>
        <strain evidence="5 6">KCOM 3021</strain>
    </source>
</reference>
<dbReference type="PANTHER" id="PTHR30435:SF19">
    <property type="entry name" value="FLAGELLAR BASAL-BODY ROD PROTEIN FLGG"/>
    <property type="match status" value="1"/>
</dbReference>
<dbReference type="RefSeq" id="WP_128630218.1">
    <property type="nucleotide sequence ID" value="NZ_RRCN01000001.1"/>
</dbReference>
<feature type="domain" description="Flagellar hook protein FlgE/F/G-like D1" evidence="4">
    <location>
        <begin position="130"/>
        <end position="180"/>
    </location>
</feature>
<dbReference type="EMBL" id="RRCN01000001">
    <property type="protein sequence ID" value="RRJ62328.1"/>
    <property type="molecule type" value="Genomic_DNA"/>
</dbReference>
<organism evidence="5 6">
    <name type="scientific">Paenibacillus oralis</name>
    <dbReference type="NCBI Taxonomy" id="2490856"/>
    <lineage>
        <taxon>Bacteria</taxon>
        <taxon>Bacillati</taxon>
        <taxon>Bacillota</taxon>
        <taxon>Bacilli</taxon>
        <taxon>Bacillales</taxon>
        <taxon>Paenibacillaceae</taxon>
        <taxon>Paenibacillus</taxon>
    </lineage>
</organism>
<dbReference type="InterPro" id="IPR010930">
    <property type="entry name" value="Flg_bb/hook_C_dom"/>
</dbReference>
<dbReference type="Pfam" id="PF22692">
    <property type="entry name" value="LlgE_F_G_D1"/>
    <property type="match status" value="1"/>
</dbReference>
<comment type="similarity">
    <text evidence="1">Belongs to the flagella basal body rod proteins family.</text>
</comment>
<dbReference type="Pfam" id="PF00460">
    <property type="entry name" value="Flg_bb_rod"/>
    <property type="match status" value="1"/>
</dbReference>
<protein>
    <submittedName>
        <fullName evidence="5">Flagellar hook-basal body protein</fullName>
    </submittedName>
</protein>
<evidence type="ECO:0000313" key="5">
    <source>
        <dbReference type="EMBL" id="RRJ62328.1"/>
    </source>
</evidence>
<dbReference type="GO" id="GO:0071978">
    <property type="term" value="P:bacterial-type flagellum-dependent swarming motility"/>
    <property type="evidence" value="ECO:0007669"/>
    <property type="project" value="TreeGrafter"/>
</dbReference>
<dbReference type="InterPro" id="IPR053967">
    <property type="entry name" value="LlgE_F_G-like_D1"/>
</dbReference>
<dbReference type="PANTHER" id="PTHR30435">
    <property type="entry name" value="FLAGELLAR PROTEIN"/>
    <property type="match status" value="1"/>
</dbReference>
<proteinExistence type="inferred from homology"/>
<dbReference type="InterPro" id="IPR037925">
    <property type="entry name" value="FlgE/F/G-like"/>
</dbReference>
<dbReference type="OrthoDB" id="9800375at2"/>
<dbReference type="InterPro" id="IPR001444">
    <property type="entry name" value="Flag_bb_rod_N"/>
</dbReference>
<dbReference type="SUPFAM" id="SSF117143">
    <property type="entry name" value="Flagellar hook protein flgE"/>
    <property type="match status" value="1"/>
</dbReference>
<evidence type="ECO:0000259" key="4">
    <source>
        <dbReference type="Pfam" id="PF22692"/>
    </source>
</evidence>
<accession>A0A3P3TYH1</accession>
<dbReference type="AlphaFoldDB" id="A0A3P3TYH1"/>